<reference evidence="2" key="1">
    <citation type="journal article" date="2019" name="Int. J. Syst. Evol. Microbiol.">
        <title>The Global Catalogue of Microorganisms (GCM) 10K type strain sequencing project: providing services to taxonomists for standard genome sequencing and annotation.</title>
        <authorList>
            <consortium name="The Broad Institute Genomics Platform"/>
            <consortium name="The Broad Institute Genome Sequencing Center for Infectious Disease"/>
            <person name="Wu L."/>
            <person name="Ma J."/>
        </authorList>
    </citation>
    <scope>NUCLEOTIDE SEQUENCE [LARGE SCALE GENOMIC DNA]</scope>
    <source>
        <strain evidence="2">CCUG 53270</strain>
    </source>
</reference>
<dbReference type="RefSeq" id="WP_345595140.1">
    <property type="nucleotide sequence ID" value="NZ_BAABJG010000055.1"/>
</dbReference>
<proteinExistence type="predicted"/>
<dbReference type="EMBL" id="JBHTLU010000012">
    <property type="protein sequence ID" value="MFD1219497.1"/>
    <property type="molecule type" value="Genomic_DNA"/>
</dbReference>
<gene>
    <name evidence="1" type="ORF">ACFQ4B_05165</name>
</gene>
<name>A0ABW3UGW9_9BACL</name>
<keyword evidence="2" id="KW-1185">Reference proteome</keyword>
<evidence type="ECO:0000313" key="2">
    <source>
        <dbReference type="Proteomes" id="UP001597180"/>
    </source>
</evidence>
<organism evidence="1 2">
    <name type="scientific">Paenibacillus vulneris</name>
    <dbReference type="NCBI Taxonomy" id="1133364"/>
    <lineage>
        <taxon>Bacteria</taxon>
        <taxon>Bacillati</taxon>
        <taxon>Bacillota</taxon>
        <taxon>Bacilli</taxon>
        <taxon>Bacillales</taxon>
        <taxon>Paenibacillaceae</taxon>
        <taxon>Paenibacillus</taxon>
    </lineage>
</organism>
<sequence length="235" mass="26461">MTTETKAKFTAIISNLKSEGFKVGSLKASDIMTITPVIQNRSKVVDGEFVHYSVESGTLLEMFFDLENGETMGSIIFNVNTYEITKVIVKGKDSKKYRNYYVSLMTDLFNAIVKFAITAPVSNSQEILEDEAIATESCQVVQNEEIAITATNQTSTGFSKSGTMYTNNIDELWAKQLLQEIAGYQEWVNDGFMVEHALYQIQKLQKLYNSIINKTYKSKESIESIHLDLNKHNSA</sequence>
<dbReference type="Proteomes" id="UP001597180">
    <property type="component" value="Unassembled WGS sequence"/>
</dbReference>
<protein>
    <submittedName>
        <fullName evidence="1">Uncharacterized protein</fullName>
    </submittedName>
</protein>
<comment type="caution">
    <text evidence="1">The sequence shown here is derived from an EMBL/GenBank/DDBJ whole genome shotgun (WGS) entry which is preliminary data.</text>
</comment>
<accession>A0ABW3UGW9</accession>
<evidence type="ECO:0000313" key="1">
    <source>
        <dbReference type="EMBL" id="MFD1219497.1"/>
    </source>
</evidence>